<protein>
    <submittedName>
        <fullName evidence="7">Tryptophan-rich sensory protein</fullName>
    </submittedName>
</protein>
<dbReference type="GO" id="GO:0033013">
    <property type="term" value="P:tetrapyrrole metabolic process"/>
    <property type="evidence" value="ECO:0007669"/>
    <property type="project" value="UniProtKB-ARBA"/>
</dbReference>
<dbReference type="Proteomes" id="UP000594873">
    <property type="component" value="Chromosome"/>
</dbReference>
<dbReference type="InterPro" id="IPR038330">
    <property type="entry name" value="TspO/MBR-related_sf"/>
</dbReference>
<proteinExistence type="inferred from homology"/>
<evidence type="ECO:0000256" key="1">
    <source>
        <dbReference type="ARBA" id="ARBA00004141"/>
    </source>
</evidence>
<evidence type="ECO:0000256" key="4">
    <source>
        <dbReference type="ARBA" id="ARBA00022989"/>
    </source>
</evidence>
<feature type="transmembrane region" description="Helical" evidence="6">
    <location>
        <begin position="90"/>
        <end position="109"/>
    </location>
</feature>
<dbReference type="GO" id="GO:0016020">
    <property type="term" value="C:membrane"/>
    <property type="evidence" value="ECO:0007669"/>
    <property type="project" value="UniProtKB-SubCell"/>
</dbReference>
<comment type="subcellular location">
    <subcellularLocation>
        <location evidence="1">Membrane</location>
        <topology evidence="1">Multi-pass membrane protein</topology>
    </subcellularLocation>
</comment>
<reference evidence="7 8" key="1">
    <citation type="submission" date="2020-11" db="EMBL/GenBank/DDBJ databases">
        <title>Genome seq and assembly of Sphingosinicella sp.</title>
        <authorList>
            <person name="Chhetri G."/>
        </authorList>
    </citation>
    <scope>NUCLEOTIDE SEQUENCE [LARGE SCALE GENOMIC DNA]</scope>
    <source>
        <strain evidence="7 8">UDD2</strain>
    </source>
</reference>
<dbReference type="PIRSF" id="PIRSF005859">
    <property type="entry name" value="PBR"/>
    <property type="match status" value="1"/>
</dbReference>
<keyword evidence="4 6" id="KW-1133">Transmembrane helix</keyword>
<keyword evidence="8" id="KW-1185">Reference proteome</keyword>
<dbReference type="CDD" id="cd15904">
    <property type="entry name" value="TSPO_MBR"/>
    <property type="match status" value="1"/>
</dbReference>
<gene>
    <name evidence="7" type="ORF">IC614_00370</name>
</gene>
<dbReference type="Gene3D" id="1.20.1260.100">
    <property type="entry name" value="TspO/MBR protein"/>
    <property type="match status" value="1"/>
</dbReference>
<organism evidence="7 8">
    <name type="scientific">Allosphingosinicella flava</name>
    <dbReference type="NCBI Taxonomy" id="2771430"/>
    <lineage>
        <taxon>Bacteria</taxon>
        <taxon>Pseudomonadati</taxon>
        <taxon>Pseudomonadota</taxon>
        <taxon>Alphaproteobacteria</taxon>
        <taxon>Sphingomonadales</taxon>
        <taxon>Sphingomonadaceae</taxon>
        <taxon>Allosphingosinicella</taxon>
    </lineage>
</organism>
<evidence type="ECO:0000256" key="6">
    <source>
        <dbReference type="SAM" id="Phobius"/>
    </source>
</evidence>
<comment type="similarity">
    <text evidence="2">Belongs to the TspO/BZRP family.</text>
</comment>
<dbReference type="Pfam" id="PF03073">
    <property type="entry name" value="TspO_MBR"/>
    <property type="match status" value="1"/>
</dbReference>
<keyword evidence="3 6" id="KW-0812">Transmembrane</keyword>
<name>A0A7T2LM37_9SPHN</name>
<evidence type="ECO:0000256" key="3">
    <source>
        <dbReference type="ARBA" id="ARBA00022692"/>
    </source>
</evidence>
<dbReference type="AlphaFoldDB" id="A0A7T2LM37"/>
<dbReference type="PANTHER" id="PTHR10057:SF0">
    <property type="entry name" value="TRANSLOCATOR PROTEIN"/>
    <property type="match status" value="1"/>
</dbReference>
<keyword evidence="5 6" id="KW-0472">Membrane</keyword>
<dbReference type="EMBL" id="CP065592">
    <property type="protein sequence ID" value="QPQ55119.1"/>
    <property type="molecule type" value="Genomic_DNA"/>
</dbReference>
<sequence>MADAEMVRRETSFWRHAVVTVPAILLLGLASGWVSNSGYGNPWFDGLAKPQAMPPGWTFGAVWTTLYILLGVALAFILQAPNSGTRRTALILFGSQMMLNFLWSPVFFGMHQPRLALAIIVVMLVLSIATTFWVARIRKAAAWLMVPYMVWLSFASILNYEIIRLNPAS</sequence>
<feature type="transmembrane region" description="Helical" evidence="6">
    <location>
        <begin position="115"/>
        <end position="135"/>
    </location>
</feature>
<dbReference type="RefSeq" id="WP_200971795.1">
    <property type="nucleotide sequence ID" value="NZ_CP065592.1"/>
</dbReference>
<dbReference type="InterPro" id="IPR004307">
    <property type="entry name" value="TspO_MBR"/>
</dbReference>
<dbReference type="FunFam" id="1.20.1260.100:FF:000001">
    <property type="entry name" value="translocator protein 2"/>
    <property type="match status" value="1"/>
</dbReference>
<evidence type="ECO:0000256" key="2">
    <source>
        <dbReference type="ARBA" id="ARBA00007524"/>
    </source>
</evidence>
<feature type="transmembrane region" description="Helical" evidence="6">
    <location>
        <begin position="142"/>
        <end position="163"/>
    </location>
</feature>
<dbReference type="KEGG" id="sflv:IC614_00370"/>
<evidence type="ECO:0000313" key="8">
    <source>
        <dbReference type="Proteomes" id="UP000594873"/>
    </source>
</evidence>
<evidence type="ECO:0000256" key="5">
    <source>
        <dbReference type="ARBA" id="ARBA00023136"/>
    </source>
</evidence>
<evidence type="ECO:0000313" key="7">
    <source>
        <dbReference type="EMBL" id="QPQ55119.1"/>
    </source>
</evidence>
<feature type="transmembrane region" description="Helical" evidence="6">
    <location>
        <begin position="56"/>
        <end position="78"/>
    </location>
</feature>
<accession>A0A7T2LM37</accession>
<dbReference type="PANTHER" id="PTHR10057">
    <property type="entry name" value="PERIPHERAL-TYPE BENZODIAZEPINE RECEPTOR"/>
    <property type="match status" value="1"/>
</dbReference>